<dbReference type="InterPro" id="IPR013149">
    <property type="entry name" value="ADH-like_C"/>
</dbReference>
<dbReference type="SMART" id="SM00829">
    <property type="entry name" value="PKS_ER"/>
    <property type="match status" value="1"/>
</dbReference>
<dbReference type="Gene3D" id="3.90.180.10">
    <property type="entry name" value="Medium-chain alcohol dehydrogenases, catalytic domain"/>
    <property type="match status" value="1"/>
</dbReference>
<sequence>MAHRYNMEPPTHTLTWQISRSEGIDGLDLVDRPIPQLGKKDVLVKIHAASLNFRDALILNGHYPLEIIPKVTPLSDGAGEVISVGSEVISFKKNDKVVTVMNGDFASGPIKPEIFARVLGSSVHGVAAEYVVLPENFLLPLPHNLSFIEGSTLPTAGLTAWNTLYGAQGRPLKPGDWVLAQGTGGVSTFAILFAKAAGANVVAVTSSAAKAEVLKQLGADHVVNYSEVRDWGSAVKSLTPGNAGVDIAIEIGGGESIIQSFAALKMDGLVALVGFRSGKPQEQNILTSIGSSFATMRMVYVGPRSQYEEMNRFIEHHDIRPLVDKEIFPFQNLRESFTYLASMKHMGKF</sequence>
<dbReference type="InterPro" id="IPR011032">
    <property type="entry name" value="GroES-like_sf"/>
</dbReference>
<accession>A0A430M3D9</accession>
<dbReference type="Pfam" id="PF00107">
    <property type="entry name" value="ADH_zinc_N"/>
    <property type="match status" value="1"/>
</dbReference>
<reference evidence="2 3" key="1">
    <citation type="submission" date="2017-06" db="EMBL/GenBank/DDBJ databases">
        <title>Comparative genomic analysis of Ambrosia Fusariam Clade fungi.</title>
        <authorList>
            <person name="Stajich J.E."/>
            <person name="Carrillo J."/>
            <person name="Kijimoto T."/>
            <person name="Eskalen A."/>
            <person name="O'Donnell K."/>
            <person name="Kasson M."/>
        </authorList>
    </citation>
    <scope>NUCLEOTIDE SEQUENCE [LARGE SCALE GENOMIC DNA]</scope>
    <source>
        <strain evidence="2 3">UCR1854</strain>
    </source>
</reference>
<dbReference type="Gene3D" id="3.40.50.720">
    <property type="entry name" value="NAD(P)-binding Rossmann-like Domain"/>
    <property type="match status" value="1"/>
</dbReference>
<evidence type="ECO:0000313" key="2">
    <source>
        <dbReference type="EMBL" id="RTE82518.1"/>
    </source>
</evidence>
<comment type="caution">
    <text evidence="2">The sequence shown here is derived from an EMBL/GenBank/DDBJ whole genome shotgun (WGS) entry which is preliminary data.</text>
</comment>
<dbReference type="Pfam" id="PF08240">
    <property type="entry name" value="ADH_N"/>
    <property type="match status" value="1"/>
</dbReference>
<feature type="domain" description="Enoyl reductase (ER)" evidence="1">
    <location>
        <begin position="23"/>
        <end position="348"/>
    </location>
</feature>
<dbReference type="Proteomes" id="UP000287124">
    <property type="component" value="Unassembled WGS sequence"/>
</dbReference>
<dbReference type="PANTHER" id="PTHR45033">
    <property type="match status" value="1"/>
</dbReference>
<dbReference type="InterPro" id="IPR020843">
    <property type="entry name" value="ER"/>
</dbReference>
<dbReference type="CDD" id="cd08276">
    <property type="entry name" value="MDR7"/>
    <property type="match status" value="1"/>
</dbReference>
<organism evidence="2 3">
    <name type="scientific">Fusarium euwallaceae</name>
    <dbReference type="NCBI Taxonomy" id="1147111"/>
    <lineage>
        <taxon>Eukaryota</taxon>
        <taxon>Fungi</taxon>
        <taxon>Dikarya</taxon>
        <taxon>Ascomycota</taxon>
        <taxon>Pezizomycotina</taxon>
        <taxon>Sordariomycetes</taxon>
        <taxon>Hypocreomycetidae</taxon>
        <taxon>Hypocreales</taxon>
        <taxon>Nectriaceae</taxon>
        <taxon>Fusarium</taxon>
        <taxon>Fusarium solani species complex</taxon>
    </lineage>
</organism>
<gene>
    <name evidence="2" type="ORF">BHE90_002956</name>
</gene>
<evidence type="ECO:0000313" key="3">
    <source>
        <dbReference type="Proteomes" id="UP000287124"/>
    </source>
</evidence>
<keyword evidence="3" id="KW-1185">Reference proteome</keyword>
<dbReference type="InterPro" id="IPR052711">
    <property type="entry name" value="Zinc_ADH-like"/>
</dbReference>
<evidence type="ECO:0000259" key="1">
    <source>
        <dbReference type="SMART" id="SM00829"/>
    </source>
</evidence>
<dbReference type="GO" id="GO:0016491">
    <property type="term" value="F:oxidoreductase activity"/>
    <property type="evidence" value="ECO:0007669"/>
    <property type="project" value="InterPro"/>
</dbReference>
<dbReference type="SUPFAM" id="SSF51735">
    <property type="entry name" value="NAD(P)-binding Rossmann-fold domains"/>
    <property type="match status" value="1"/>
</dbReference>
<dbReference type="AlphaFoldDB" id="A0A430M3D9"/>
<proteinExistence type="predicted"/>
<name>A0A430M3D9_9HYPO</name>
<protein>
    <recommendedName>
        <fullName evidence="1">Enoyl reductase (ER) domain-containing protein</fullName>
    </recommendedName>
</protein>
<dbReference type="SUPFAM" id="SSF50129">
    <property type="entry name" value="GroES-like"/>
    <property type="match status" value="1"/>
</dbReference>
<dbReference type="EMBL" id="MIKF01000026">
    <property type="protein sequence ID" value="RTE82518.1"/>
    <property type="molecule type" value="Genomic_DNA"/>
</dbReference>
<dbReference type="PANTHER" id="PTHR45033:SF2">
    <property type="entry name" value="ZINC-TYPE ALCOHOL DEHYDROGENASE-LIKE PROTEIN C1773.06C"/>
    <property type="match status" value="1"/>
</dbReference>
<dbReference type="InterPro" id="IPR013154">
    <property type="entry name" value="ADH-like_N"/>
</dbReference>
<dbReference type="InterPro" id="IPR036291">
    <property type="entry name" value="NAD(P)-bd_dom_sf"/>
</dbReference>